<dbReference type="Proteomes" id="UP000070578">
    <property type="component" value="Unassembled WGS sequence"/>
</dbReference>
<reference evidence="6 7" key="2">
    <citation type="submission" date="2016-03" db="EMBL/GenBank/DDBJ databases">
        <title>New uncultured bacterium of the family Gallionellaceae from acid mine drainage: description and reconstruction of genome based on metagenomic analysis of microbial community.</title>
        <authorList>
            <person name="Kadnikov V."/>
            <person name="Ivasenko D."/>
            <person name="Beletsky A."/>
            <person name="Mardanov A."/>
            <person name="Danilova E."/>
            <person name="Pimenov N."/>
            <person name="Karnachuk O."/>
            <person name="Ravin N."/>
        </authorList>
    </citation>
    <scope>NUCLEOTIDE SEQUENCE [LARGE SCALE GENOMIC DNA]</scope>
    <source>
        <strain evidence="6">ShG14-8</strain>
    </source>
</reference>
<evidence type="ECO:0000256" key="1">
    <source>
        <dbReference type="ARBA" id="ARBA00022490"/>
    </source>
</evidence>
<dbReference type="InterPro" id="IPR036268">
    <property type="entry name" value="ZapD_sf"/>
</dbReference>
<comment type="function">
    <text evidence="5">Cell division factor that enhances FtsZ-ring assembly. Directly interacts with FtsZ and promotes bundling of FtsZ protofilaments, with a reduction in FtsZ GTPase activity.</text>
</comment>
<evidence type="ECO:0000256" key="2">
    <source>
        <dbReference type="ARBA" id="ARBA00022618"/>
    </source>
</evidence>
<dbReference type="GO" id="GO:0005737">
    <property type="term" value="C:cytoplasm"/>
    <property type="evidence" value="ECO:0007669"/>
    <property type="project" value="UniProtKB-SubCell"/>
</dbReference>
<keyword evidence="1 5" id="KW-0963">Cytoplasm</keyword>
<evidence type="ECO:0000313" key="7">
    <source>
        <dbReference type="Proteomes" id="UP000070578"/>
    </source>
</evidence>
<evidence type="ECO:0000256" key="4">
    <source>
        <dbReference type="ARBA" id="ARBA00023306"/>
    </source>
</evidence>
<dbReference type="NCBIfam" id="NF003656">
    <property type="entry name" value="PRK05287.1-4"/>
    <property type="match status" value="1"/>
</dbReference>
<dbReference type="PANTHER" id="PTHR39455:SF1">
    <property type="entry name" value="CELL DIVISION PROTEIN ZAPD"/>
    <property type="match status" value="1"/>
</dbReference>
<dbReference type="SUPFAM" id="SSF160950">
    <property type="entry name" value="YacF-like"/>
    <property type="match status" value="1"/>
</dbReference>
<dbReference type="EMBL" id="LSLI01000007">
    <property type="protein sequence ID" value="KXS33367.1"/>
    <property type="molecule type" value="Genomic_DNA"/>
</dbReference>
<keyword evidence="2 5" id="KW-0132">Cell division</keyword>
<dbReference type="GO" id="GO:0043093">
    <property type="term" value="P:FtsZ-dependent cytokinesis"/>
    <property type="evidence" value="ECO:0007669"/>
    <property type="project" value="UniProtKB-UniRule"/>
</dbReference>
<dbReference type="HAMAP" id="MF_01092">
    <property type="entry name" value="ZapD"/>
    <property type="match status" value="1"/>
</dbReference>
<dbReference type="PATRIC" id="fig|1796491.3.peg.577"/>
<keyword evidence="3 5" id="KW-0717">Septation</keyword>
<comment type="similarity">
    <text evidence="5">Belongs to the ZapD family.</text>
</comment>
<name>A0A139BWJ9_9PROT</name>
<gene>
    <name evidence="5" type="primary">zapD</name>
    <name evidence="6" type="ORF">AWT59_0529</name>
</gene>
<dbReference type="GO" id="GO:0032153">
    <property type="term" value="C:cell division site"/>
    <property type="evidence" value="ECO:0007669"/>
    <property type="project" value="TreeGrafter"/>
</dbReference>
<sequence length="253" mass="29001">MISYEYPLNEKVRILLRLEDLFARMTHFTQQDHSMGHHAALSTLFEILEVISRADLKSDLLQELERQKRVLSNLHNNPAISEQALEAILNEIEQASGLLLAMSGKLGQHLRENEWLMGIKQRSVMPGGTCEFDLPSYHYWQEQDMDLRRANLRSWLAPLLPLHAGLKIILRLLRENGKTFRFTAHQGTFQQMQGGRVAQMLRVRLSRELACIPEVGANKYAINIRFIAANYAAKTTLVEQDVPFELTFCSIST</sequence>
<dbReference type="Pfam" id="PF07072">
    <property type="entry name" value="ZapD"/>
    <property type="match status" value="1"/>
</dbReference>
<protein>
    <recommendedName>
        <fullName evidence="5">Cell division protein ZapD</fullName>
    </recommendedName>
    <alternativeName>
        <fullName evidence="5">Z ring-associated protein D</fullName>
    </alternativeName>
</protein>
<dbReference type="GO" id="GO:0000917">
    <property type="term" value="P:division septum assembly"/>
    <property type="evidence" value="ECO:0007669"/>
    <property type="project" value="UniProtKB-KW"/>
</dbReference>
<organism evidence="6 7">
    <name type="scientific">Candidatus Gallionella acididurans</name>
    <dbReference type="NCBI Taxonomy" id="1796491"/>
    <lineage>
        <taxon>Bacteria</taxon>
        <taxon>Pseudomonadati</taxon>
        <taxon>Pseudomonadota</taxon>
        <taxon>Betaproteobacteria</taxon>
        <taxon>Nitrosomonadales</taxon>
        <taxon>Gallionellaceae</taxon>
        <taxon>Gallionella</taxon>
    </lineage>
</organism>
<proteinExistence type="inferred from homology"/>
<comment type="subcellular location">
    <subcellularLocation>
        <location evidence="5">Cytoplasm</location>
    </subcellularLocation>
    <text evidence="5">Localizes to mid-cell in an FtsZ-dependent manner.</text>
</comment>
<dbReference type="AlphaFoldDB" id="A0A139BWJ9"/>
<evidence type="ECO:0000256" key="5">
    <source>
        <dbReference type="HAMAP-Rule" id="MF_01092"/>
    </source>
</evidence>
<comment type="subunit">
    <text evidence="5">Interacts with FtsZ.</text>
</comment>
<dbReference type="InterPro" id="IPR009777">
    <property type="entry name" value="ZapD"/>
</dbReference>
<reference evidence="6 7" key="1">
    <citation type="submission" date="2016-02" db="EMBL/GenBank/DDBJ databases">
        <authorList>
            <person name="Wen L."/>
            <person name="He K."/>
            <person name="Yang H."/>
        </authorList>
    </citation>
    <scope>NUCLEOTIDE SEQUENCE [LARGE SCALE GENOMIC DNA]</scope>
    <source>
        <strain evidence="6">ShG14-8</strain>
    </source>
</reference>
<dbReference type="InterPro" id="IPR027462">
    <property type="entry name" value="ZapD_C"/>
</dbReference>
<dbReference type="PANTHER" id="PTHR39455">
    <property type="entry name" value="CELL DIVISION PROTEIN ZAPD"/>
    <property type="match status" value="1"/>
</dbReference>
<comment type="caution">
    <text evidence="6">The sequence shown here is derived from an EMBL/GenBank/DDBJ whole genome shotgun (WGS) entry which is preliminary data.</text>
</comment>
<keyword evidence="4 5" id="KW-0131">Cell cycle</keyword>
<accession>A0A139BWJ9</accession>
<dbReference type="Gene3D" id="1.10.3900.10">
    <property type="entry name" value="YacF-like"/>
    <property type="match status" value="1"/>
</dbReference>
<dbReference type="Gene3D" id="2.60.440.10">
    <property type="entry name" value="YacF-like domains"/>
    <property type="match status" value="1"/>
</dbReference>
<evidence type="ECO:0000313" key="6">
    <source>
        <dbReference type="EMBL" id="KXS33367.1"/>
    </source>
</evidence>
<evidence type="ECO:0000256" key="3">
    <source>
        <dbReference type="ARBA" id="ARBA00023210"/>
    </source>
</evidence>